<dbReference type="GO" id="GO:0019369">
    <property type="term" value="P:arachidonate metabolic process"/>
    <property type="evidence" value="ECO:0007669"/>
    <property type="project" value="TreeGrafter"/>
</dbReference>
<evidence type="ECO:0000256" key="1">
    <source>
        <dbReference type="ARBA" id="ARBA00022801"/>
    </source>
</evidence>
<dbReference type="PANTHER" id="PTHR24185:SF1">
    <property type="entry name" value="CALCIUM-INDEPENDENT PHOSPHOLIPASE A2-GAMMA"/>
    <property type="match status" value="1"/>
</dbReference>
<evidence type="ECO:0000256" key="3">
    <source>
        <dbReference type="ARBA" id="ARBA00023098"/>
    </source>
</evidence>
<dbReference type="InterPro" id="IPR016035">
    <property type="entry name" value="Acyl_Trfase/lysoPLipase"/>
</dbReference>
<dbReference type="SUPFAM" id="SSF52151">
    <property type="entry name" value="FabD/lysophospholipase-like"/>
    <property type="match status" value="1"/>
</dbReference>
<dbReference type="GO" id="GO:0047499">
    <property type="term" value="F:calcium-independent phospholipase A2 activity"/>
    <property type="evidence" value="ECO:0007669"/>
    <property type="project" value="TreeGrafter"/>
</dbReference>
<dbReference type="InterPro" id="IPR002641">
    <property type="entry name" value="PNPLA_dom"/>
</dbReference>
<comment type="caution">
    <text evidence="4">Lacks conserved residue(s) required for the propagation of feature annotation.</text>
</comment>
<name>A0A2H3CVM2_ARMGA</name>
<keyword evidence="3" id="KW-0443">Lipid metabolism</keyword>
<dbReference type="STRING" id="47427.A0A2H3CVM2"/>
<dbReference type="PROSITE" id="PS51635">
    <property type="entry name" value="PNPLA"/>
    <property type="match status" value="1"/>
</dbReference>
<dbReference type="GO" id="GO:0016020">
    <property type="term" value="C:membrane"/>
    <property type="evidence" value="ECO:0007669"/>
    <property type="project" value="TreeGrafter"/>
</dbReference>
<dbReference type="GO" id="GO:0046486">
    <property type="term" value="P:glycerolipid metabolic process"/>
    <property type="evidence" value="ECO:0007669"/>
    <property type="project" value="UniProtKB-ARBA"/>
</dbReference>
<keyword evidence="7" id="KW-1185">Reference proteome</keyword>
<accession>A0A2H3CVM2</accession>
<dbReference type="Gene3D" id="3.40.1090.10">
    <property type="entry name" value="Cytosolic phospholipase A2 catalytic domain"/>
    <property type="match status" value="1"/>
</dbReference>
<dbReference type="PANTHER" id="PTHR24185">
    <property type="entry name" value="CALCIUM-INDEPENDENT PHOSPHOLIPASE A2-GAMMA"/>
    <property type="match status" value="1"/>
</dbReference>
<dbReference type="EMBL" id="KZ293739">
    <property type="protein sequence ID" value="PBK80827.1"/>
    <property type="molecule type" value="Genomic_DNA"/>
</dbReference>
<reference evidence="7" key="1">
    <citation type="journal article" date="2017" name="Nat. Ecol. Evol.">
        <title>Genome expansion and lineage-specific genetic innovations in the forest pathogenic fungi Armillaria.</title>
        <authorList>
            <person name="Sipos G."/>
            <person name="Prasanna A.N."/>
            <person name="Walter M.C."/>
            <person name="O'Connor E."/>
            <person name="Balint B."/>
            <person name="Krizsan K."/>
            <person name="Kiss B."/>
            <person name="Hess J."/>
            <person name="Varga T."/>
            <person name="Slot J."/>
            <person name="Riley R."/>
            <person name="Boka B."/>
            <person name="Rigling D."/>
            <person name="Barry K."/>
            <person name="Lee J."/>
            <person name="Mihaltcheva S."/>
            <person name="LaButti K."/>
            <person name="Lipzen A."/>
            <person name="Waldron R."/>
            <person name="Moloney N.M."/>
            <person name="Sperisen C."/>
            <person name="Kredics L."/>
            <person name="Vagvoelgyi C."/>
            <person name="Patrignani A."/>
            <person name="Fitzpatrick D."/>
            <person name="Nagy I."/>
            <person name="Doyle S."/>
            <person name="Anderson J.B."/>
            <person name="Grigoriev I.V."/>
            <person name="Gueldener U."/>
            <person name="Muensterkoetter M."/>
            <person name="Nagy L.G."/>
        </authorList>
    </citation>
    <scope>NUCLEOTIDE SEQUENCE [LARGE SCALE GENOMIC DNA]</scope>
    <source>
        <strain evidence="7">Ar21-2</strain>
    </source>
</reference>
<evidence type="ECO:0000256" key="2">
    <source>
        <dbReference type="ARBA" id="ARBA00022963"/>
    </source>
</evidence>
<gene>
    <name evidence="6" type="ORF">ARMGADRAFT_1171630</name>
</gene>
<dbReference type="OMA" id="PVGWLWN"/>
<dbReference type="OrthoDB" id="630895at2759"/>
<evidence type="ECO:0000313" key="7">
    <source>
        <dbReference type="Proteomes" id="UP000217790"/>
    </source>
</evidence>
<dbReference type="Proteomes" id="UP000217790">
    <property type="component" value="Unassembled WGS sequence"/>
</dbReference>
<proteinExistence type="predicted"/>
<organism evidence="6 7">
    <name type="scientific">Armillaria gallica</name>
    <name type="common">Bulbous honey fungus</name>
    <name type="synonym">Armillaria bulbosa</name>
    <dbReference type="NCBI Taxonomy" id="47427"/>
    <lineage>
        <taxon>Eukaryota</taxon>
        <taxon>Fungi</taxon>
        <taxon>Dikarya</taxon>
        <taxon>Basidiomycota</taxon>
        <taxon>Agaricomycotina</taxon>
        <taxon>Agaricomycetes</taxon>
        <taxon>Agaricomycetidae</taxon>
        <taxon>Agaricales</taxon>
        <taxon>Marasmiineae</taxon>
        <taxon>Physalacriaceae</taxon>
        <taxon>Armillaria</taxon>
    </lineage>
</organism>
<dbReference type="InParanoid" id="A0A2H3CVM2"/>
<feature type="short sequence motif" description="GXGXXG" evidence="4">
    <location>
        <begin position="52"/>
        <end position="57"/>
    </location>
</feature>
<feature type="domain" description="PNPLA" evidence="5">
    <location>
        <begin position="48"/>
        <end position="253"/>
    </location>
</feature>
<evidence type="ECO:0000259" key="5">
    <source>
        <dbReference type="PROSITE" id="PS51635"/>
    </source>
</evidence>
<keyword evidence="2" id="KW-0442">Lipid degradation</keyword>
<evidence type="ECO:0000313" key="6">
    <source>
        <dbReference type="EMBL" id="PBK80827.1"/>
    </source>
</evidence>
<protein>
    <submittedName>
        <fullName evidence="6">FabD/lysophospholipase-like protein</fullName>
    </submittedName>
</protein>
<dbReference type="AlphaFoldDB" id="A0A2H3CVM2"/>
<evidence type="ECO:0000256" key="4">
    <source>
        <dbReference type="PROSITE-ProRule" id="PRU01161"/>
    </source>
</evidence>
<dbReference type="Pfam" id="PF01734">
    <property type="entry name" value="Patatin"/>
    <property type="match status" value="1"/>
</dbReference>
<keyword evidence="1" id="KW-0378">Hydrolase</keyword>
<dbReference type="GO" id="GO:0016042">
    <property type="term" value="P:lipid catabolic process"/>
    <property type="evidence" value="ECO:0007669"/>
    <property type="project" value="UniProtKB-KW"/>
</dbReference>
<sequence length="394" mass="43175">MLTDAHCSPALIPRTLLTSTSTLEFKSRFFSAAMLASPTLSEPPLNLLSLDGGGIHGASGILVLHAIMKGIKRRNGLDRIPKPCEYFHLIGGSGTGGMIAIMLGRLKMSTKQALRRYNQIALRVFSCANQRHLKDGRFDASVLELEMKSIVEGRKEDYKEDELLIDPESGNESMGNAFACALMGVNIKSPQRLRTYRVPNGGPVSSCTIWEAVRATTAAPVLFNPIEITGDGNYKHRFVGTSIGSHNPAKEVRDEAMLLYGGGRRVGVFISIGMGQPVSDVSGLREIEGMQKIFRSQLVNVLASIAIDCEKVAHELARQYTDIPGTYFRFNVRYGAGKVDLDEWENMDEVLAHADSYIRDPEVFKSVKAVVACLCQEASRQRNCPTLATICMSS</sequence>